<dbReference type="RefSeq" id="WP_013490224.1">
    <property type="nucleotide sequence ID" value="NC_014829.1"/>
</dbReference>
<gene>
    <name evidence="1" type="ordered locus">Bcell_3652</name>
</gene>
<evidence type="ECO:0000313" key="1">
    <source>
        <dbReference type="EMBL" id="ADU31893.1"/>
    </source>
</evidence>
<accession>E6TSC4</accession>
<sequence length="79" mass="9076">MALKLLQSKKYKRSTHVLCPSCNEKSTVEEWNDIAIKTYGENSPDIRHAALDKKISFPFQCPKCYMGYSAYLVKLVNCK</sequence>
<protein>
    <submittedName>
        <fullName evidence="1">Uncharacterized protein</fullName>
    </submittedName>
</protein>
<organism evidence="1 2">
    <name type="scientific">Evansella cellulosilytica (strain ATCC 21833 / DSM 2522 / FERM P-1141 / JCM 9156 / N-4)</name>
    <name type="common">Bacillus cellulosilyticus</name>
    <dbReference type="NCBI Taxonomy" id="649639"/>
    <lineage>
        <taxon>Bacteria</taxon>
        <taxon>Bacillati</taxon>
        <taxon>Bacillota</taxon>
        <taxon>Bacilli</taxon>
        <taxon>Bacillales</taxon>
        <taxon>Bacillaceae</taxon>
        <taxon>Evansella</taxon>
    </lineage>
</organism>
<name>E6TSC4_EVAC2</name>
<keyword evidence="2" id="KW-1185">Reference proteome</keyword>
<dbReference type="EMBL" id="CP002394">
    <property type="protein sequence ID" value="ADU31893.1"/>
    <property type="molecule type" value="Genomic_DNA"/>
</dbReference>
<dbReference type="Proteomes" id="UP000001401">
    <property type="component" value="Chromosome"/>
</dbReference>
<proteinExistence type="predicted"/>
<evidence type="ECO:0000313" key="2">
    <source>
        <dbReference type="Proteomes" id="UP000001401"/>
    </source>
</evidence>
<dbReference type="HOGENOM" id="CLU_2598633_0_0_9"/>
<dbReference type="KEGG" id="bco:Bcell_3652"/>
<dbReference type="OrthoDB" id="2926828at2"/>
<reference evidence="1 2" key="1">
    <citation type="submission" date="2010-12" db="EMBL/GenBank/DDBJ databases">
        <title>Complete sequence of Bacillus cellulosilyticus DSM 2522.</title>
        <authorList>
            <consortium name="US DOE Joint Genome Institute"/>
            <person name="Lucas S."/>
            <person name="Copeland A."/>
            <person name="Lapidus A."/>
            <person name="Cheng J.-F."/>
            <person name="Bruce D."/>
            <person name="Goodwin L."/>
            <person name="Pitluck S."/>
            <person name="Chertkov O."/>
            <person name="Detter J.C."/>
            <person name="Han C."/>
            <person name="Tapia R."/>
            <person name="Land M."/>
            <person name="Hauser L."/>
            <person name="Jeffries C."/>
            <person name="Kyrpides N."/>
            <person name="Ivanova N."/>
            <person name="Mikhailova N."/>
            <person name="Brumm P."/>
            <person name="Mead D."/>
            <person name="Woyke T."/>
        </authorList>
    </citation>
    <scope>NUCLEOTIDE SEQUENCE [LARGE SCALE GENOMIC DNA]</scope>
    <source>
        <strain evidence="2">ATCC 21833 / DSM 2522 / FERM P-1141 / JCM 9156 / N-4</strain>
    </source>
</reference>
<dbReference type="AlphaFoldDB" id="E6TSC4"/>